<proteinExistence type="predicted"/>
<dbReference type="EMBL" id="CP001117">
    <property type="protein sequence ID" value="ACO48194.1"/>
    <property type="molecule type" value="Genomic_DNA"/>
</dbReference>
<dbReference type="InterPro" id="IPR050351">
    <property type="entry name" value="BphY/WalK/GraS-like"/>
</dbReference>
<dbReference type="Gene3D" id="1.10.287.130">
    <property type="match status" value="1"/>
</dbReference>
<name>C1D3W5_DEIDV</name>
<dbReference type="GO" id="GO:0016020">
    <property type="term" value="C:membrane"/>
    <property type="evidence" value="ECO:0007669"/>
    <property type="project" value="UniProtKB-SubCell"/>
</dbReference>
<dbReference type="AlphaFoldDB" id="C1D3W5"/>
<keyword evidence="9" id="KW-0614">Plasmid</keyword>
<dbReference type="InterPro" id="IPR035965">
    <property type="entry name" value="PAS-like_dom_sf"/>
</dbReference>
<dbReference type="GO" id="GO:0000156">
    <property type="term" value="F:phosphorelay response regulator activity"/>
    <property type="evidence" value="ECO:0007669"/>
    <property type="project" value="TreeGrafter"/>
</dbReference>
<accession>C1D3W5</accession>
<dbReference type="Gene3D" id="3.30.450.20">
    <property type="entry name" value="PAS domain"/>
    <property type="match status" value="2"/>
</dbReference>
<evidence type="ECO:0000313" key="10">
    <source>
        <dbReference type="Proteomes" id="UP000002208"/>
    </source>
</evidence>
<dbReference type="InterPro" id="IPR029016">
    <property type="entry name" value="GAF-like_dom_sf"/>
</dbReference>
<dbReference type="SUPFAM" id="SSF55874">
    <property type="entry name" value="ATPase domain of HSP90 chaperone/DNA topoisomerase II/histidine kinase"/>
    <property type="match status" value="1"/>
</dbReference>
<keyword evidence="10" id="KW-1185">Reference proteome</keyword>
<evidence type="ECO:0000256" key="4">
    <source>
        <dbReference type="ARBA" id="ARBA00022679"/>
    </source>
</evidence>
<dbReference type="GO" id="GO:0000155">
    <property type="term" value="F:phosphorelay sensor kinase activity"/>
    <property type="evidence" value="ECO:0007669"/>
    <property type="project" value="InterPro"/>
</dbReference>
<keyword evidence="6" id="KW-0472">Membrane</keyword>
<dbReference type="EC" id="2.7.13.3" evidence="2"/>
<feature type="domain" description="PAC" evidence="8">
    <location>
        <begin position="227"/>
        <end position="279"/>
    </location>
</feature>
<dbReference type="Pfam" id="PF13426">
    <property type="entry name" value="PAS_9"/>
    <property type="match status" value="1"/>
</dbReference>
<dbReference type="SUPFAM" id="SSF55781">
    <property type="entry name" value="GAF domain-like"/>
    <property type="match status" value="2"/>
</dbReference>
<evidence type="ECO:0000256" key="3">
    <source>
        <dbReference type="ARBA" id="ARBA00022553"/>
    </source>
</evidence>
<dbReference type="PANTHER" id="PTHR42878">
    <property type="entry name" value="TWO-COMPONENT HISTIDINE KINASE"/>
    <property type="match status" value="1"/>
</dbReference>
<organism evidence="9 10">
    <name type="scientific">Deinococcus deserti (strain DSM 17065 / CIP 109153 / LMG 22923 / VCD115)</name>
    <dbReference type="NCBI Taxonomy" id="546414"/>
    <lineage>
        <taxon>Bacteria</taxon>
        <taxon>Thermotogati</taxon>
        <taxon>Deinococcota</taxon>
        <taxon>Deinococci</taxon>
        <taxon>Deinococcales</taxon>
        <taxon>Deinococcaceae</taxon>
        <taxon>Deinococcus</taxon>
    </lineage>
</organism>
<evidence type="ECO:0000259" key="8">
    <source>
        <dbReference type="PROSITE" id="PS50113"/>
    </source>
</evidence>
<dbReference type="GO" id="GO:0030295">
    <property type="term" value="F:protein kinase activator activity"/>
    <property type="evidence" value="ECO:0007669"/>
    <property type="project" value="TreeGrafter"/>
</dbReference>
<dbReference type="HOGENOM" id="CLU_000445_114_41_0"/>
<keyword evidence="3" id="KW-0597">Phosphoprotein</keyword>
<dbReference type="SMART" id="SM00388">
    <property type="entry name" value="HisKA"/>
    <property type="match status" value="1"/>
</dbReference>
<dbReference type="InterPro" id="IPR036890">
    <property type="entry name" value="HATPase_C_sf"/>
</dbReference>
<evidence type="ECO:0000256" key="6">
    <source>
        <dbReference type="ARBA" id="ARBA00023136"/>
    </source>
</evidence>
<dbReference type="PROSITE" id="PS50109">
    <property type="entry name" value="HIS_KIN"/>
    <property type="match status" value="1"/>
</dbReference>
<dbReference type="InterPro" id="IPR013656">
    <property type="entry name" value="PAS_4"/>
</dbReference>
<comment type="catalytic activity">
    <reaction evidence="1">
        <text>ATP + protein L-histidine = ADP + protein N-phospho-L-histidine.</text>
        <dbReference type="EC" id="2.7.13.3"/>
    </reaction>
</comment>
<dbReference type="InterPro" id="IPR005467">
    <property type="entry name" value="His_kinase_dom"/>
</dbReference>
<dbReference type="Pfam" id="PF00512">
    <property type="entry name" value="HisKA"/>
    <property type="match status" value="1"/>
</dbReference>
<dbReference type="Pfam" id="PF01590">
    <property type="entry name" value="GAF"/>
    <property type="match status" value="1"/>
</dbReference>
<protein>
    <recommendedName>
        <fullName evidence="2">histidine kinase</fullName>
        <ecNumber evidence="2">2.7.13.3</ecNumber>
    </recommendedName>
</protein>
<evidence type="ECO:0000256" key="2">
    <source>
        <dbReference type="ARBA" id="ARBA00012438"/>
    </source>
</evidence>
<evidence type="ECO:0000313" key="9">
    <source>
        <dbReference type="EMBL" id="ACO48194.1"/>
    </source>
</evidence>
<keyword evidence="4" id="KW-0808">Transferase</keyword>
<dbReference type="CDD" id="cd00130">
    <property type="entry name" value="PAS"/>
    <property type="match status" value="1"/>
</dbReference>
<dbReference type="FunFam" id="3.30.565.10:FF:000006">
    <property type="entry name" value="Sensor histidine kinase WalK"/>
    <property type="match status" value="1"/>
</dbReference>
<dbReference type="PROSITE" id="PS50113">
    <property type="entry name" value="PAC"/>
    <property type="match status" value="1"/>
</dbReference>
<dbReference type="InterPro" id="IPR003018">
    <property type="entry name" value="GAF"/>
</dbReference>
<keyword evidence="5 9" id="KW-0418">Kinase</keyword>
<dbReference type="InterPro" id="IPR000014">
    <property type="entry name" value="PAS"/>
</dbReference>
<dbReference type="SUPFAM" id="SSF47384">
    <property type="entry name" value="Homodimeric domain of signal transducing histidine kinase"/>
    <property type="match status" value="1"/>
</dbReference>
<dbReference type="PANTHER" id="PTHR42878:SF15">
    <property type="entry name" value="BACTERIOPHYTOCHROME"/>
    <property type="match status" value="1"/>
</dbReference>
<dbReference type="Pfam" id="PF08448">
    <property type="entry name" value="PAS_4"/>
    <property type="match status" value="1"/>
</dbReference>
<dbReference type="InterPro" id="IPR003594">
    <property type="entry name" value="HATPase_dom"/>
</dbReference>
<evidence type="ECO:0000259" key="7">
    <source>
        <dbReference type="PROSITE" id="PS50109"/>
    </source>
</evidence>
<dbReference type="Gene3D" id="3.30.565.10">
    <property type="entry name" value="Histidine kinase-like ATPase, C-terminal domain"/>
    <property type="match status" value="1"/>
</dbReference>
<dbReference type="InterPro" id="IPR036097">
    <property type="entry name" value="HisK_dim/P_sf"/>
</dbReference>
<dbReference type="Pfam" id="PF02518">
    <property type="entry name" value="HATPase_c"/>
    <property type="match status" value="1"/>
</dbReference>
<dbReference type="Gene3D" id="3.30.450.40">
    <property type="match status" value="2"/>
</dbReference>
<dbReference type="SUPFAM" id="SSF55785">
    <property type="entry name" value="PYP-like sensor domain (PAS domain)"/>
    <property type="match status" value="2"/>
</dbReference>
<dbReference type="CDD" id="cd00082">
    <property type="entry name" value="HisKA"/>
    <property type="match status" value="1"/>
</dbReference>
<dbReference type="KEGG" id="ddr:Deide_3p02350"/>
<evidence type="ECO:0000256" key="1">
    <source>
        <dbReference type="ARBA" id="ARBA00000085"/>
    </source>
</evidence>
<dbReference type="InterPro" id="IPR003661">
    <property type="entry name" value="HisK_dim/P_dom"/>
</dbReference>
<gene>
    <name evidence="9" type="ordered locus">Deide_3p02350</name>
</gene>
<dbReference type="InterPro" id="IPR004358">
    <property type="entry name" value="Sig_transdc_His_kin-like_C"/>
</dbReference>
<dbReference type="OrthoDB" id="51401at2"/>
<dbReference type="SMART" id="SM00387">
    <property type="entry name" value="HATPase_c"/>
    <property type="match status" value="1"/>
</dbReference>
<evidence type="ECO:0000256" key="5">
    <source>
        <dbReference type="ARBA" id="ARBA00022777"/>
    </source>
</evidence>
<reference evidence="9 10" key="1">
    <citation type="journal article" date="2009" name="PLoS Genet.">
        <title>Alliance of proteomics and genomics to unravel the specificities of Sahara bacterium Deinococcus deserti.</title>
        <authorList>
            <person name="de Groot A."/>
            <person name="Dulermo R."/>
            <person name="Ortet P."/>
            <person name="Blanchard L."/>
            <person name="Guerin P."/>
            <person name="Fernandez B."/>
            <person name="Vacherie B."/>
            <person name="Dossat C."/>
            <person name="Jolivet E."/>
            <person name="Siguier P."/>
            <person name="Chandler M."/>
            <person name="Barakat M."/>
            <person name="Dedieu A."/>
            <person name="Barbe V."/>
            <person name="Heulin T."/>
            <person name="Sommer S."/>
            <person name="Achouak W."/>
            <person name="Armengaud J."/>
        </authorList>
    </citation>
    <scope>NUCLEOTIDE SEQUENCE [LARGE SCALE GENOMIC DNA]</scope>
    <source>
        <strain evidence="10">DSM 17065 / CIP 109153 / LMG 22923 / VCD115</strain>
        <plasmid evidence="10">pDeide3</plasmid>
    </source>
</reference>
<dbReference type="InterPro" id="IPR000700">
    <property type="entry name" value="PAS-assoc_C"/>
</dbReference>
<geneLocation type="plasmid" evidence="10">
    <name>pDeide3</name>
</geneLocation>
<feature type="domain" description="Histidine kinase" evidence="7">
    <location>
        <begin position="633"/>
        <end position="846"/>
    </location>
</feature>
<sequence length="846" mass="93476">MQALKFGETPLFTDQTRNLGKATNAAVTDALSCSMPDPSAGDAILSSAAFPHLAWTTGRHGHLLWSNHAWLTYTGAEATQGTVSFVDLLQPEDQHLMAVQLAQRVPFELELRLSDKGGQLHWFRVHGQPSTLDGGPAWVFTGVNIDDLQQERQRSAQLQSMMDASSSCIKILDLDSHLLSMNEGGMTTMEIDDFDVCRNLLWLDFWEGNTRTMVEDALERARRGEHVSFEASRTTFKGTPKWWHISISPLYDTEGRVHQLSAVSRDITSTKATQEAVAALDAFVAFSEISGASTDVLLLAQHAREVLQATLGDVTVAYYTLEGDLWKCRVWSDNLAPEIVDVLTAGIPVTAPSYAQATQTLQPVFVAGWNAETQGVSRTEQYNAAAFYPCVVDGRAQGLLAMGIQKSGDLTERERAVFRSVGRSLTLALERADVAQRIDDQRAELEARTRALEGFATLTRDLTLQPERDALFRRSMELVLSLIPEGYALYYQPHGEKWCATAQVGHVRSAPLQAAIEGGFPVGQTPSLDIPCQTKEALFQDEYDCTRDVEASLVQHVRTVASLPVVVGGHVHGIFSVALFEPRPWSAADRAVLTTTVHSLGLALESAQSVVHLAEERRKLEAANEELEAFAYSVSHDLRTPVRHIVGFATLLRKHLGTGLDDKANRYLTVIDEGAGRMNTLIDAMLDLSRTSRLPLRVTPVDLEILIDRVKLDLRPDLVGREVCWKVSPLPLVMGDPDMLLQVMENLLSNALKYSRNQNVATIEVWAEEREWDWAVFIRDNGAGFDPRYGDKLFGVFQRLHRQDEFEGVGVGLANVRRIIHRHGGEVSAVGLPGQGATFGFTLPKP</sequence>
<dbReference type="PRINTS" id="PR00344">
    <property type="entry name" value="BCTRLSENSOR"/>
</dbReference>
<dbReference type="Proteomes" id="UP000002208">
    <property type="component" value="Plasmid 3"/>
</dbReference>
<dbReference type="GO" id="GO:0007234">
    <property type="term" value="P:osmosensory signaling via phosphorelay pathway"/>
    <property type="evidence" value="ECO:0007669"/>
    <property type="project" value="TreeGrafter"/>
</dbReference>